<evidence type="ECO:0008006" key="8">
    <source>
        <dbReference type="Google" id="ProtNLM"/>
    </source>
</evidence>
<keyword evidence="2" id="KW-0863">Zinc-finger</keyword>
<dbReference type="InterPro" id="IPR018289">
    <property type="entry name" value="MULE_transposase_dom"/>
</dbReference>
<dbReference type="PANTHER" id="PTHR47160:SF10">
    <property type="entry name" value="MULE TRANSPOSASE DOMAIN-CONTAINING PROTEIN"/>
    <property type="match status" value="1"/>
</dbReference>
<feature type="domain" description="MULE transposase" evidence="5">
    <location>
        <begin position="193"/>
        <end position="293"/>
    </location>
</feature>
<sequence>MEYKIEIFGTKLLIDNFIMIKNKNRKNKYYWECEKRKHTKRHNSNNEYCNARAVTILVDGNHIVKDNSFLNHNHGPDPCRLLVKKNIKYIVSKALSSRDKPSQIIQEATSRIPVNSQPYMPSVEATRKIISRCRKHQNPPEPTSLSQIDIPLNLCKSFNGQTFLLKESTIESHKIYIFSTKDEISKLVNANYWVMDGTFKTVPSIFLQMYTIHAPVGGNNSRILPLVYVLMTSKQQCCYERLFEDLISICDDFGFDVSPKCIITDFEKAAINAANKVFPECQQKGCFFHLGQNIWRKIQSSGLATKYGENEEFSLQLRCMWSLAFLHPSDIPNAFDQLKDSLPYDIQNYFEENYVHGKVRRKFRNGIVSRYEPLFPPSFWSIHFNHENNIPRTQNKVEAWHKRWKVLVGADHVGVYRIIEEMRKEQQHVVGQIQIILSGQARPKQSSKYVKRQNQIQTILNDKENRTTLETIRGIAYNLHY</sequence>
<proteinExistence type="predicted"/>
<name>A0A8R2H5C1_ACYPI</name>
<dbReference type="EnsemblMetazoa" id="XM_016803905.2">
    <property type="protein sequence ID" value="XP_016659394.1"/>
    <property type="gene ID" value="LOC100572597"/>
</dbReference>
<keyword evidence="7" id="KW-1185">Reference proteome</keyword>
<keyword evidence="3" id="KW-0862">Zinc</keyword>
<dbReference type="Pfam" id="PF10551">
    <property type="entry name" value="MULE"/>
    <property type="match status" value="1"/>
</dbReference>
<feature type="domain" description="FLYWCH-type" evidence="4">
    <location>
        <begin position="10"/>
        <end position="74"/>
    </location>
</feature>
<dbReference type="PANTHER" id="PTHR47160">
    <property type="entry name" value="PUTATIVE-RELATED"/>
    <property type="match status" value="1"/>
</dbReference>
<dbReference type="InterPro" id="IPR007588">
    <property type="entry name" value="Znf_FLYWCH"/>
</dbReference>
<evidence type="ECO:0000256" key="2">
    <source>
        <dbReference type="ARBA" id="ARBA00022771"/>
    </source>
</evidence>
<organism evidence="6 7">
    <name type="scientific">Acyrthosiphon pisum</name>
    <name type="common">Pea aphid</name>
    <dbReference type="NCBI Taxonomy" id="7029"/>
    <lineage>
        <taxon>Eukaryota</taxon>
        <taxon>Metazoa</taxon>
        <taxon>Ecdysozoa</taxon>
        <taxon>Arthropoda</taxon>
        <taxon>Hexapoda</taxon>
        <taxon>Insecta</taxon>
        <taxon>Pterygota</taxon>
        <taxon>Neoptera</taxon>
        <taxon>Paraneoptera</taxon>
        <taxon>Hemiptera</taxon>
        <taxon>Sternorrhyncha</taxon>
        <taxon>Aphidomorpha</taxon>
        <taxon>Aphidoidea</taxon>
        <taxon>Aphididae</taxon>
        <taxon>Macrosiphini</taxon>
        <taxon>Acyrthosiphon</taxon>
    </lineage>
</organism>
<protein>
    <recommendedName>
        <fullName evidence="8">MULE transposase domain-containing protein</fullName>
    </recommendedName>
</protein>
<reference evidence="7" key="1">
    <citation type="submission" date="2010-06" db="EMBL/GenBank/DDBJ databases">
        <authorList>
            <person name="Jiang H."/>
            <person name="Abraham K."/>
            <person name="Ali S."/>
            <person name="Alsbrooks S.L."/>
            <person name="Anim B.N."/>
            <person name="Anosike U.S."/>
            <person name="Attaway T."/>
            <person name="Bandaranaike D.P."/>
            <person name="Battles P.K."/>
            <person name="Bell S.N."/>
            <person name="Bell A.V."/>
            <person name="Beltran B."/>
            <person name="Bickham C."/>
            <person name="Bustamante Y."/>
            <person name="Caleb T."/>
            <person name="Canada A."/>
            <person name="Cardenas V."/>
            <person name="Carter K."/>
            <person name="Chacko J."/>
            <person name="Chandrabose M.N."/>
            <person name="Chavez D."/>
            <person name="Chavez A."/>
            <person name="Chen L."/>
            <person name="Chu H.-S."/>
            <person name="Claassen K.J."/>
            <person name="Cockrell R."/>
            <person name="Collins M."/>
            <person name="Cooper J.A."/>
            <person name="Cree A."/>
            <person name="Curry S.M."/>
            <person name="Da Y."/>
            <person name="Dao M.D."/>
            <person name="Das B."/>
            <person name="Davila M.-L."/>
            <person name="Davy-Carroll L."/>
            <person name="Denson S."/>
            <person name="Dinh H."/>
            <person name="Ebong V.E."/>
            <person name="Edwards J.R."/>
            <person name="Egan A."/>
            <person name="El-Daye J."/>
            <person name="Escobedo L."/>
            <person name="Fernandez S."/>
            <person name="Fernando P.R."/>
            <person name="Flagg N."/>
            <person name="Forbes L.D."/>
            <person name="Fowler R.G."/>
            <person name="Fu Q."/>
            <person name="Gabisi R.A."/>
            <person name="Ganer J."/>
            <person name="Garbino Pronczuk A."/>
            <person name="Garcia R.M."/>
            <person name="Garner T."/>
            <person name="Garrett T.E."/>
            <person name="Gonzalez D.A."/>
            <person name="Hamid H."/>
            <person name="Hawkins E.S."/>
            <person name="Hirani K."/>
            <person name="Hogues M.E."/>
            <person name="Hollins B."/>
            <person name="Hsiao C.-H."/>
            <person name="Jabil R."/>
            <person name="James M.L."/>
            <person name="Jhangiani S.N."/>
            <person name="Johnson B."/>
            <person name="Johnson Q."/>
            <person name="Joshi V."/>
            <person name="Kalu J.B."/>
            <person name="Kam C."/>
            <person name="Kashfia A."/>
            <person name="Keebler J."/>
            <person name="Kisamo H."/>
            <person name="Kovar C.L."/>
            <person name="Lago L.A."/>
            <person name="Lai C.-Y."/>
            <person name="Laidlaw J."/>
            <person name="Lara F."/>
            <person name="Le T.-K."/>
            <person name="Lee S.L."/>
            <person name="Legall F.H."/>
            <person name="Lemon S.J."/>
            <person name="Lewis L.R."/>
            <person name="Li B."/>
            <person name="Liu Y."/>
            <person name="Liu Y.-S."/>
            <person name="Lopez J."/>
            <person name="Lozado R.J."/>
            <person name="Lu J."/>
            <person name="Madu R.C."/>
            <person name="Maheshwari M."/>
            <person name="Maheshwari R."/>
            <person name="Malloy K."/>
            <person name="Martinez E."/>
            <person name="Mathew T."/>
            <person name="Mercado I.C."/>
            <person name="Mercado C."/>
            <person name="Meyer B."/>
            <person name="Montgomery K."/>
            <person name="Morgan M.B."/>
            <person name="Munidasa M."/>
            <person name="Nazareth L.V."/>
            <person name="Nelson J."/>
            <person name="Ng B.M."/>
            <person name="Nguyen N.B."/>
            <person name="Nguyen P.Q."/>
            <person name="Nguyen T."/>
            <person name="Obregon M."/>
            <person name="Okwuonu G.O."/>
            <person name="Onwere C.G."/>
            <person name="Orozco G."/>
            <person name="Parra A."/>
            <person name="Patel S."/>
            <person name="Patil S."/>
            <person name="Perez A."/>
            <person name="Perez Y."/>
            <person name="Pham C."/>
            <person name="Primus E.L."/>
            <person name="Pu L.-L."/>
            <person name="Puazo M."/>
            <person name="Qin X."/>
            <person name="Quiroz J.B."/>
            <person name="Reese J."/>
            <person name="Richards S."/>
            <person name="Rives C.M."/>
            <person name="Robberts R."/>
            <person name="Ruiz S.J."/>
            <person name="Ruiz M.J."/>
            <person name="Santibanez J."/>
            <person name="Schneider B.W."/>
            <person name="Sisson I."/>
            <person name="Smith M."/>
            <person name="Sodergren E."/>
            <person name="Song X.-Z."/>
            <person name="Song B.B."/>
            <person name="Summersgill H."/>
            <person name="Thelus R."/>
            <person name="Thornton R.D."/>
            <person name="Trejos Z.Y."/>
            <person name="Usmani K."/>
            <person name="Vattathil S."/>
            <person name="Villasana D."/>
            <person name="Walker D.L."/>
            <person name="Wang S."/>
            <person name="Wang K."/>
            <person name="White C.S."/>
            <person name="Williams A.C."/>
            <person name="Williamson J."/>
            <person name="Wilson K."/>
            <person name="Woghiren I.O."/>
            <person name="Woodworth J.R."/>
            <person name="Worley K.C."/>
            <person name="Wright R.A."/>
            <person name="Wu W."/>
            <person name="Young L."/>
            <person name="Zhang L."/>
            <person name="Zhang J."/>
            <person name="Zhu Y."/>
            <person name="Muzny D.M."/>
            <person name="Weinstock G."/>
            <person name="Gibbs R.A."/>
        </authorList>
    </citation>
    <scope>NUCLEOTIDE SEQUENCE [LARGE SCALE GENOMIC DNA]</scope>
    <source>
        <strain evidence="7">LSR1</strain>
    </source>
</reference>
<keyword evidence="1" id="KW-0479">Metal-binding</keyword>
<dbReference type="RefSeq" id="XP_016659394.1">
    <property type="nucleotide sequence ID" value="XM_016803905.1"/>
</dbReference>
<evidence type="ECO:0000313" key="6">
    <source>
        <dbReference type="EnsemblMetazoa" id="XP_016659394.1"/>
    </source>
</evidence>
<dbReference type="Proteomes" id="UP000007819">
    <property type="component" value="Chromosome A2"/>
</dbReference>
<dbReference type="Pfam" id="PF04500">
    <property type="entry name" value="FLYWCH"/>
    <property type="match status" value="1"/>
</dbReference>
<dbReference type="GeneID" id="100572597"/>
<dbReference type="GO" id="GO:0008270">
    <property type="term" value="F:zinc ion binding"/>
    <property type="evidence" value="ECO:0007669"/>
    <property type="project" value="UniProtKB-KW"/>
</dbReference>
<evidence type="ECO:0000256" key="1">
    <source>
        <dbReference type="ARBA" id="ARBA00022723"/>
    </source>
</evidence>
<dbReference type="KEGG" id="api:100572597"/>
<dbReference type="OrthoDB" id="9973972at2759"/>
<reference evidence="6" key="2">
    <citation type="submission" date="2022-06" db="UniProtKB">
        <authorList>
            <consortium name="EnsemblMetazoa"/>
        </authorList>
    </citation>
    <scope>IDENTIFICATION</scope>
</reference>
<evidence type="ECO:0000259" key="4">
    <source>
        <dbReference type="Pfam" id="PF04500"/>
    </source>
</evidence>
<dbReference type="Gene3D" id="2.20.25.240">
    <property type="match status" value="1"/>
</dbReference>
<dbReference type="AlphaFoldDB" id="A0A8R2H5C1"/>
<evidence type="ECO:0000259" key="5">
    <source>
        <dbReference type="Pfam" id="PF10551"/>
    </source>
</evidence>
<accession>A0A8R2H5C1</accession>
<evidence type="ECO:0000256" key="3">
    <source>
        <dbReference type="ARBA" id="ARBA00022833"/>
    </source>
</evidence>
<evidence type="ECO:0000313" key="7">
    <source>
        <dbReference type="Proteomes" id="UP000007819"/>
    </source>
</evidence>